<dbReference type="Pfam" id="PF00176">
    <property type="entry name" value="SNF2-rel_dom"/>
    <property type="match status" value="1"/>
</dbReference>
<feature type="coiled-coil region" evidence="7">
    <location>
        <begin position="207"/>
        <end position="234"/>
    </location>
</feature>
<keyword evidence="7" id="KW-0175">Coiled coil</keyword>
<feature type="region of interest" description="Disordered" evidence="8">
    <location>
        <begin position="908"/>
        <end position="949"/>
    </location>
</feature>
<keyword evidence="4" id="KW-0347">Helicase</keyword>
<evidence type="ECO:0000256" key="8">
    <source>
        <dbReference type="SAM" id="MobiDB-lite"/>
    </source>
</evidence>
<dbReference type="PROSITE" id="PS51192">
    <property type="entry name" value="HELICASE_ATP_BIND_1"/>
    <property type="match status" value="1"/>
</dbReference>
<evidence type="ECO:0008006" key="14">
    <source>
        <dbReference type="Google" id="ProtNLM"/>
    </source>
</evidence>
<dbReference type="CDD" id="cd18793">
    <property type="entry name" value="SF2_C_SNF"/>
    <property type="match status" value="1"/>
</dbReference>
<dbReference type="GO" id="GO:0008270">
    <property type="term" value="F:zinc ion binding"/>
    <property type="evidence" value="ECO:0007669"/>
    <property type="project" value="UniProtKB-KW"/>
</dbReference>
<dbReference type="EMBL" id="MDYL01000010">
    <property type="protein sequence ID" value="OQD74693.1"/>
    <property type="molecule type" value="Genomic_DNA"/>
</dbReference>
<organism evidence="12 13">
    <name type="scientific">Penicillium decumbens</name>
    <dbReference type="NCBI Taxonomy" id="69771"/>
    <lineage>
        <taxon>Eukaryota</taxon>
        <taxon>Fungi</taxon>
        <taxon>Dikarya</taxon>
        <taxon>Ascomycota</taxon>
        <taxon>Pezizomycotina</taxon>
        <taxon>Eurotiomycetes</taxon>
        <taxon>Eurotiomycetidae</taxon>
        <taxon>Eurotiales</taxon>
        <taxon>Aspergillaceae</taxon>
        <taxon>Penicillium</taxon>
    </lineage>
</organism>
<dbReference type="CDD" id="cd16449">
    <property type="entry name" value="RING-HC"/>
    <property type="match status" value="1"/>
</dbReference>
<dbReference type="Gene3D" id="3.40.50.300">
    <property type="entry name" value="P-loop containing nucleotide triphosphate hydrolases"/>
    <property type="match status" value="1"/>
</dbReference>
<dbReference type="PROSITE" id="PS50089">
    <property type="entry name" value="ZF_RING_2"/>
    <property type="match status" value="1"/>
</dbReference>
<sequence length="1155" mass="130159">MEDEVKDLLEDLDLQTLIHEDLRENRPDDTFAIAEAAERITDLETQIARLLGQEAPPAVAPRTAPVSRADTPATPAAAVTTDVSPRRHDPSYNLAASPLRSTSRDRIAEPLSTSHWPSSAPSPFIAPSNQPRLHLPNPVNTTGKRPRQDSLDSLTPAQTSKRAVLANSRSRMAEIDESLEAQLAQNRQLYEDLLGDVNVQFTANTENISEEQAREKIRKDREESEREIRQQFQLERDGELARLLQAQQFESSDDERDFDRHPTPNPLRHFTPSSTLSPGRTLPRPLYNLPDRTHSNGSANVFPNLPRLMNHNNRNGFDYNGFDFSSNPPQPMPWGVPDIPTNGFDDDLQEITPDSFHSRVGGPPPFGPPAMHGRTPPRGPLAMPGRILPWMPEPDPRLREIYMRDPYMRDPNGLEKAMDLVRDQMELDVDDEDFVRYEESDFPQDIKNLITGIKDVQEATKADKDDMPSGLKVTLMKHQKIGLAWMKAKEESSHKGGILADDMGLGKTIQAIALMVARPSTDPERHPVLIVCPKALMDQWRLEIHRHVRPGNDQLSVFIFHDKQRNVPWRELKNQDVIITTFGTLTANFKLMLEAEKLEREGRDASVVKKIQEQAVLYLPVSKFHRVIVDEAQNIKNPLAKSTKACSRLNATYRWCLTGTPMMNRLEDFQSLLGYLRIRPYNNKDKFKTTFVRPIKSGGIGGEQAMAQLRVLVKSICLRRTKESKIDGERILQLPPKAIEQVHVVFSEQEQEMYSTLNTNTQNQVTRYLNAGTLGRNYSHVLVLLLRLRQACCHPHLMHGYNLEPATTVSGVDLVANAKLLTTAVVSRIKNNEDEDDGTCPICMDSVENAVIYIPCGHSVCSECFARISDPTILARHDTSGLIKCQNCRGPVDPQKVTDANSFKIAYDPDAAPQDKSAAAAAEETEQSSDPDSDEYDSDTSADRRPKKVSLAELRRAAQKNKREKRKYLRRLEKTWVPSAKIEKATEILQTTEDSGRGEKTIVFSQFTSLLDLLEVPINRRGWKYVRFDGSMNIADRNASVAAFTDDPDVRIMLVSLKAGNAGLNLVAASHIILFDPFWNPYVEDQAIDRAHRIGQNKEVFVHRLLIEGTVEDRIVELQNKKRELISGALDEGGSFNVSRLDTRELAYLFGVRHD</sequence>
<name>A0A1V6PD19_PENDC</name>
<dbReference type="Gene3D" id="3.40.50.10810">
    <property type="entry name" value="Tandem AAA-ATPase domain"/>
    <property type="match status" value="1"/>
</dbReference>
<reference evidence="13" key="1">
    <citation type="journal article" date="2017" name="Nat. Microbiol.">
        <title>Global analysis of biosynthetic gene clusters reveals vast potential of secondary metabolite production in Penicillium species.</title>
        <authorList>
            <person name="Nielsen J.C."/>
            <person name="Grijseels S."/>
            <person name="Prigent S."/>
            <person name="Ji B."/>
            <person name="Dainat J."/>
            <person name="Nielsen K.F."/>
            <person name="Frisvad J.C."/>
            <person name="Workman M."/>
            <person name="Nielsen J."/>
        </authorList>
    </citation>
    <scope>NUCLEOTIDE SEQUENCE [LARGE SCALE GENOMIC DNA]</scope>
    <source>
        <strain evidence="13">IBT 11843</strain>
    </source>
</reference>
<dbReference type="GO" id="GO:0016787">
    <property type="term" value="F:hydrolase activity"/>
    <property type="evidence" value="ECO:0007669"/>
    <property type="project" value="UniProtKB-KW"/>
</dbReference>
<keyword evidence="6" id="KW-0862">Zinc</keyword>
<dbReference type="InterPro" id="IPR050628">
    <property type="entry name" value="SNF2_RAD54_helicase_TF"/>
</dbReference>
<dbReference type="InterPro" id="IPR027417">
    <property type="entry name" value="P-loop_NTPase"/>
</dbReference>
<dbReference type="Pfam" id="PF00271">
    <property type="entry name" value="Helicase_C"/>
    <property type="match status" value="1"/>
</dbReference>
<dbReference type="InterPro" id="IPR001841">
    <property type="entry name" value="Znf_RING"/>
</dbReference>
<comment type="similarity">
    <text evidence="1">Belongs to the SNF2/RAD54 helicase family.</text>
</comment>
<protein>
    <recommendedName>
        <fullName evidence="14">RING-type domain-containing protein</fullName>
    </recommendedName>
</protein>
<feature type="compositionally biased region" description="Low complexity" evidence="8">
    <location>
        <begin position="55"/>
        <end position="83"/>
    </location>
</feature>
<dbReference type="SMART" id="SM00184">
    <property type="entry name" value="RING"/>
    <property type="match status" value="1"/>
</dbReference>
<dbReference type="GO" id="GO:0005634">
    <property type="term" value="C:nucleus"/>
    <property type="evidence" value="ECO:0007669"/>
    <property type="project" value="TreeGrafter"/>
</dbReference>
<dbReference type="AlphaFoldDB" id="A0A1V6PD19"/>
<keyword evidence="6" id="KW-0479">Metal-binding</keyword>
<dbReference type="GO" id="GO:0004386">
    <property type="term" value="F:helicase activity"/>
    <property type="evidence" value="ECO:0007669"/>
    <property type="project" value="UniProtKB-KW"/>
</dbReference>
<evidence type="ECO:0000256" key="2">
    <source>
        <dbReference type="ARBA" id="ARBA00022741"/>
    </source>
</evidence>
<dbReference type="InterPro" id="IPR013083">
    <property type="entry name" value="Znf_RING/FYVE/PHD"/>
</dbReference>
<evidence type="ECO:0000256" key="5">
    <source>
        <dbReference type="ARBA" id="ARBA00022840"/>
    </source>
</evidence>
<evidence type="ECO:0000256" key="4">
    <source>
        <dbReference type="ARBA" id="ARBA00022806"/>
    </source>
</evidence>
<keyword evidence="13" id="KW-1185">Reference proteome</keyword>
<feature type="region of interest" description="Disordered" evidence="8">
    <location>
        <begin position="53"/>
        <end position="163"/>
    </location>
</feature>
<evidence type="ECO:0000259" key="11">
    <source>
        <dbReference type="PROSITE" id="PS51194"/>
    </source>
</evidence>
<evidence type="ECO:0000256" key="6">
    <source>
        <dbReference type="PROSITE-ProRule" id="PRU00175"/>
    </source>
</evidence>
<feature type="compositionally biased region" description="Low complexity" evidence="8">
    <location>
        <begin position="117"/>
        <end position="128"/>
    </location>
</feature>
<dbReference type="OMA" id="LGRNYSH"/>
<dbReference type="PANTHER" id="PTHR45626">
    <property type="entry name" value="TRANSCRIPTION TERMINATION FACTOR 2-RELATED"/>
    <property type="match status" value="1"/>
</dbReference>
<feature type="domain" description="Helicase C-terminal" evidence="11">
    <location>
        <begin position="981"/>
        <end position="1142"/>
    </location>
</feature>
<dbReference type="InterPro" id="IPR000330">
    <property type="entry name" value="SNF2_N"/>
</dbReference>
<dbReference type="OrthoDB" id="423559at2759"/>
<keyword evidence="3" id="KW-0378">Hydrolase</keyword>
<feature type="compositionally biased region" description="Polar residues" evidence="8">
    <location>
        <begin position="151"/>
        <end position="161"/>
    </location>
</feature>
<keyword evidence="2" id="KW-0547">Nucleotide-binding</keyword>
<dbReference type="InterPro" id="IPR038718">
    <property type="entry name" value="SNF2-like_sf"/>
</dbReference>
<dbReference type="PANTHER" id="PTHR45626:SF16">
    <property type="entry name" value="ATP-DEPENDENT HELICASE ULS1"/>
    <property type="match status" value="1"/>
</dbReference>
<dbReference type="InterPro" id="IPR001650">
    <property type="entry name" value="Helicase_C-like"/>
</dbReference>
<dbReference type="GO" id="GO:0005524">
    <property type="term" value="F:ATP binding"/>
    <property type="evidence" value="ECO:0007669"/>
    <property type="project" value="UniProtKB-KW"/>
</dbReference>
<feature type="region of interest" description="Disordered" evidence="8">
    <location>
        <begin position="358"/>
        <end position="378"/>
    </location>
</feature>
<evidence type="ECO:0000313" key="12">
    <source>
        <dbReference type="EMBL" id="OQD74693.1"/>
    </source>
</evidence>
<dbReference type="InterPro" id="IPR014001">
    <property type="entry name" value="Helicase_ATP-bd"/>
</dbReference>
<dbReference type="InterPro" id="IPR049730">
    <property type="entry name" value="SNF2/RAD54-like_C"/>
</dbReference>
<accession>A0A1V6PD19</accession>
<dbReference type="PROSITE" id="PS51194">
    <property type="entry name" value="HELICASE_CTER"/>
    <property type="match status" value="1"/>
</dbReference>
<dbReference type="SUPFAM" id="SSF57850">
    <property type="entry name" value="RING/U-box"/>
    <property type="match status" value="1"/>
</dbReference>
<feature type="compositionally biased region" description="Low complexity" evidence="8">
    <location>
        <begin position="908"/>
        <end position="922"/>
    </location>
</feature>
<evidence type="ECO:0000259" key="10">
    <source>
        <dbReference type="PROSITE" id="PS51192"/>
    </source>
</evidence>
<proteinExistence type="inferred from homology"/>
<keyword evidence="6" id="KW-0863">Zinc-finger</keyword>
<dbReference type="SUPFAM" id="SSF52540">
    <property type="entry name" value="P-loop containing nucleoside triphosphate hydrolases"/>
    <property type="match status" value="2"/>
</dbReference>
<gene>
    <name evidence="12" type="ORF">PENDEC_c010G06263</name>
</gene>
<evidence type="ECO:0000256" key="1">
    <source>
        <dbReference type="ARBA" id="ARBA00007025"/>
    </source>
</evidence>
<dbReference type="GO" id="GO:0000724">
    <property type="term" value="P:double-strand break repair via homologous recombination"/>
    <property type="evidence" value="ECO:0007669"/>
    <property type="project" value="TreeGrafter"/>
</dbReference>
<dbReference type="GO" id="GO:0005737">
    <property type="term" value="C:cytoplasm"/>
    <property type="evidence" value="ECO:0007669"/>
    <property type="project" value="TreeGrafter"/>
</dbReference>
<feature type="domain" description="Helicase ATP-binding" evidence="10">
    <location>
        <begin position="488"/>
        <end position="679"/>
    </location>
</feature>
<dbReference type="SMART" id="SM00487">
    <property type="entry name" value="DEXDc"/>
    <property type="match status" value="1"/>
</dbReference>
<dbReference type="Gene3D" id="3.30.40.10">
    <property type="entry name" value="Zinc/RING finger domain, C3HC4 (zinc finger)"/>
    <property type="match status" value="1"/>
</dbReference>
<keyword evidence="5" id="KW-0067">ATP-binding</keyword>
<dbReference type="SMART" id="SM00490">
    <property type="entry name" value="HELICc"/>
    <property type="match status" value="1"/>
</dbReference>
<feature type="region of interest" description="Disordered" evidence="8">
    <location>
        <begin position="249"/>
        <end position="281"/>
    </location>
</feature>
<dbReference type="STRING" id="69771.A0A1V6PD19"/>
<feature type="compositionally biased region" description="Acidic residues" evidence="8">
    <location>
        <begin position="923"/>
        <end position="940"/>
    </location>
</feature>
<dbReference type="GO" id="GO:0008094">
    <property type="term" value="F:ATP-dependent activity, acting on DNA"/>
    <property type="evidence" value="ECO:0007669"/>
    <property type="project" value="TreeGrafter"/>
</dbReference>
<dbReference type="Pfam" id="PF13923">
    <property type="entry name" value="zf-C3HC4_2"/>
    <property type="match status" value="1"/>
</dbReference>
<evidence type="ECO:0000313" key="13">
    <source>
        <dbReference type="Proteomes" id="UP000191522"/>
    </source>
</evidence>
<dbReference type="CDD" id="cd18008">
    <property type="entry name" value="DEXDc_SHPRH-like"/>
    <property type="match status" value="1"/>
</dbReference>
<dbReference type="Proteomes" id="UP000191522">
    <property type="component" value="Unassembled WGS sequence"/>
</dbReference>
<evidence type="ECO:0000256" key="7">
    <source>
        <dbReference type="SAM" id="Coils"/>
    </source>
</evidence>
<feature type="domain" description="RING-type" evidence="9">
    <location>
        <begin position="840"/>
        <end position="889"/>
    </location>
</feature>
<comment type="caution">
    <text evidence="12">The sequence shown here is derived from an EMBL/GenBank/DDBJ whole genome shotgun (WGS) entry which is preliminary data.</text>
</comment>
<evidence type="ECO:0000256" key="3">
    <source>
        <dbReference type="ARBA" id="ARBA00022801"/>
    </source>
</evidence>
<evidence type="ECO:0000259" key="9">
    <source>
        <dbReference type="PROSITE" id="PS50089"/>
    </source>
</evidence>